<reference evidence="1 2" key="1">
    <citation type="submission" date="2019-12" db="EMBL/GenBank/DDBJ databases">
        <title>Novel species isolated from a subtropical stream in China.</title>
        <authorList>
            <person name="Lu H."/>
        </authorList>
    </citation>
    <scope>NUCLEOTIDE SEQUENCE [LARGE SCALE GENOMIC DNA]</scope>
    <source>
        <strain evidence="1 2">FT107W</strain>
    </source>
</reference>
<dbReference type="InterPro" id="IPR038691">
    <property type="entry name" value="ComJ_sf"/>
</dbReference>
<keyword evidence="2" id="KW-1185">Reference proteome</keyword>
<proteinExistence type="predicted"/>
<evidence type="ECO:0000313" key="2">
    <source>
        <dbReference type="Proteomes" id="UP000484875"/>
    </source>
</evidence>
<sequence>MSEKVRTFLFQQGDILLSRAESGQHQSVDHRPSAKPKEGNVALHRFTIFADYFQFIIQDENSKDDFGTLWNDDAVASMVAVGETSLSLGTLRNVDVAVAVLLLMDLLKFDWKTSTTQ</sequence>
<dbReference type="EMBL" id="WWCV01000029">
    <property type="protein sequence ID" value="MYN18412.1"/>
    <property type="molecule type" value="Genomic_DNA"/>
</dbReference>
<dbReference type="AlphaFoldDB" id="A0A845HGI9"/>
<dbReference type="RefSeq" id="WP_161090967.1">
    <property type="nucleotide sequence ID" value="NZ_WWCV01000029.1"/>
</dbReference>
<accession>A0A845HGI9</accession>
<dbReference type="Gene3D" id="2.60.34.30">
    <property type="entry name" value="Competence, DNA-entry nuclease inhibitor, ComJ"/>
    <property type="match status" value="1"/>
</dbReference>
<dbReference type="Proteomes" id="UP000484875">
    <property type="component" value="Unassembled WGS sequence"/>
</dbReference>
<organism evidence="1 2">
    <name type="scientific">Duganella vulcania</name>
    <dbReference type="NCBI Taxonomy" id="2692166"/>
    <lineage>
        <taxon>Bacteria</taxon>
        <taxon>Pseudomonadati</taxon>
        <taxon>Pseudomonadota</taxon>
        <taxon>Betaproteobacteria</taxon>
        <taxon>Burkholderiales</taxon>
        <taxon>Oxalobacteraceae</taxon>
        <taxon>Telluria group</taxon>
        <taxon>Duganella</taxon>
    </lineage>
</organism>
<gene>
    <name evidence="1" type="ORF">GTP81_16805</name>
</gene>
<comment type="caution">
    <text evidence="1">The sequence shown here is derived from an EMBL/GenBank/DDBJ whole genome shotgun (WGS) entry which is preliminary data.</text>
</comment>
<protein>
    <submittedName>
        <fullName evidence="1">Uncharacterized protein</fullName>
    </submittedName>
</protein>
<name>A0A845HGI9_9BURK</name>
<evidence type="ECO:0000313" key="1">
    <source>
        <dbReference type="EMBL" id="MYN18412.1"/>
    </source>
</evidence>